<dbReference type="CDD" id="cd01392">
    <property type="entry name" value="HTH_LacI"/>
    <property type="match status" value="1"/>
</dbReference>
<dbReference type="InterPro" id="IPR025997">
    <property type="entry name" value="SBP_2_dom"/>
</dbReference>
<dbReference type="CDD" id="cd06307">
    <property type="entry name" value="PBP1_sugar_binding"/>
    <property type="match status" value="1"/>
</dbReference>
<dbReference type="Gene3D" id="3.40.50.2300">
    <property type="match status" value="2"/>
</dbReference>
<dbReference type="InterPro" id="IPR028082">
    <property type="entry name" value="Peripla_BP_I"/>
</dbReference>
<dbReference type="SMART" id="SM00354">
    <property type="entry name" value="HTH_LACI"/>
    <property type="match status" value="1"/>
</dbReference>
<evidence type="ECO:0000256" key="1">
    <source>
        <dbReference type="ARBA" id="ARBA00023015"/>
    </source>
</evidence>
<evidence type="ECO:0000256" key="3">
    <source>
        <dbReference type="ARBA" id="ARBA00023163"/>
    </source>
</evidence>
<dbReference type="PROSITE" id="PS50932">
    <property type="entry name" value="HTH_LACI_2"/>
    <property type="match status" value="1"/>
</dbReference>
<dbReference type="SUPFAM" id="SSF53822">
    <property type="entry name" value="Periplasmic binding protein-like I"/>
    <property type="match status" value="1"/>
</dbReference>
<evidence type="ECO:0000313" key="5">
    <source>
        <dbReference type="EMBL" id="PRC15380.1"/>
    </source>
</evidence>
<dbReference type="EMBL" id="PCQL01000019">
    <property type="protein sequence ID" value="PRC15380.1"/>
    <property type="molecule type" value="Genomic_DNA"/>
</dbReference>
<proteinExistence type="predicted"/>
<dbReference type="InterPro" id="IPR000843">
    <property type="entry name" value="HTH_LacI"/>
</dbReference>
<keyword evidence="2" id="KW-0238">DNA-binding</keyword>
<keyword evidence="6" id="KW-1185">Reference proteome</keyword>
<keyword evidence="1" id="KW-0805">Transcription regulation</keyword>
<feature type="domain" description="HTH lacI-type" evidence="4">
    <location>
        <begin position="34"/>
        <end position="74"/>
    </location>
</feature>
<dbReference type="SUPFAM" id="SSF47413">
    <property type="entry name" value="lambda repressor-like DNA-binding domains"/>
    <property type="match status" value="1"/>
</dbReference>
<protein>
    <recommendedName>
        <fullName evidence="4">HTH lacI-type domain-containing protein</fullName>
    </recommendedName>
</protein>
<dbReference type="AlphaFoldDB" id="A0A2S9EJ86"/>
<evidence type="ECO:0000259" key="4">
    <source>
        <dbReference type="PROSITE" id="PS50932"/>
    </source>
</evidence>
<keyword evidence="3" id="KW-0804">Transcription</keyword>
<dbReference type="PANTHER" id="PTHR30146">
    <property type="entry name" value="LACI-RELATED TRANSCRIPTIONAL REPRESSOR"/>
    <property type="match status" value="1"/>
</dbReference>
<dbReference type="GO" id="GO:0000976">
    <property type="term" value="F:transcription cis-regulatory region binding"/>
    <property type="evidence" value="ECO:0007669"/>
    <property type="project" value="TreeGrafter"/>
</dbReference>
<dbReference type="PANTHER" id="PTHR30146:SF152">
    <property type="entry name" value="TRANSCRIPTIONAL REGULATORY PROTEIN"/>
    <property type="match status" value="1"/>
</dbReference>
<evidence type="ECO:0000256" key="2">
    <source>
        <dbReference type="ARBA" id="ARBA00023125"/>
    </source>
</evidence>
<dbReference type="GO" id="GO:0003700">
    <property type="term" value="F:DNA-binding transcription factor activity"/>
    <property type="evidence" value="ECO:0007669"/>
    <property type="project" value="TreeGrafter"/>
</dbReference>
<organism evidence="5 6">
    <name type="scientific">Pseudomonas poae</name>
    <dbReference type="NCBI Taxonomy" id="200451"/>
    <lineage>
        <taxon>Bacteria</taxon>
        <taxon>Pseudomonadati</taxon>
        <taxon>Pseudomonadota</taxon>
        <taxon>Gammaproteobacteria</taxon>
        <taxon>Pseudomonadales</taxon>
        <taxon>Pseudomonadaceae</taxon>
        <taxon>Pseudomonas</taxon>
    </lineage>
</organism>
<dbReference type="Gene3D" id="1.10.260.40">
    <property type="entry name" value="lambda repressor-like DNA-binding domains"/>
    <property type="match status" value="1"/>
</dbReference>
<accession>A0A2S9EJ86</accession>
<dbReference type="Proteomes" id="UP000238045">
    <property type="component" value="Unassembled WGS sequence"/>
</dbReference>
<dbReference type="GO" id="GO:0055085">
    <property type="term" value="P:transmembrane transport"/>
    <property type="evidence" value="ECO:0007669"/>
    <property type="project" value="UniProtKB-ARBA"/>
</dbReference>
<reference evidence="5 6" key="1">
    <citation type="submission" date="2017-09" db="EMBL/GenBank/DDBJ databases">
        <title>Genomic, metabolic, and phenotypic characteristics of bacterial isolates from the natural microbiome of the model nematode Caenorhabditis elegans.</title>
        <authorList>
            <person name="Zimmermann J."/>
            <person name="Obeng N."/>
            <person name="Yang W."/>
            <person name="Obeng O."/>
            <person name="Kissoyan K."/>
            <person name="Pees B."/>
            <person name="Dirksen P."/>
            <person name="Hoppner M."/>
            <person name="Franke A."/>
            <person name="Rosenstiel P."/>
            <person name="Leippe M."/>
            <person name="Dierking K."/>
            <person name="Kaleta C."/>
            <person name="Schulenburg H."/>
        </authorList>
    </citation>
    <scope>NUCLEOTIDE SEQUENCE [LARGE SCALE GENOMIC DNA]</scope>
    <source>
        <strain evidence="5 6">MYb117</strain>
    </source>
</reference>
<evidence type="ECO:0000313" key="6">
    <source>
        <dbReference type="Proteomes" id="UP000238045"/>
    </source>
</evidence>
<dbReference type="Pfam" id="PF00356">
    <property type="entry name" value="LacI"/>
    <property type="match status" value="1"/>
</dbReference>
<name>A0A2S9EJ86_9PSED</name>
<dbReference type="Pfam" id="PF13407">
    <property type="entry name" value="Peripla_BP_4"/>
    <property type="match status" value="1"/>
</dbReference>
<gene>
    <name evidence="5" type="ORF">CQZ99_17875</name>
</gene>
<comment type="caution">
    <text evidence="5">The sequence shown here is derived from an EMBL/GenBank/DDBJ whole genome shotgun (WGS) entry which is preliminary data.</text>
</comment>
<dbReference type="InterPro" id="IPR010982">
    <property type="entry name" value="Lambda_DNA-bd_dom_sf"/>
</dbReference>
<sequence>MRWCWACKYNLSFNPTGNSRSMGTPSKRHGLLKVAELTGLSLSTVDRVLNDRGGVSDLKRRKVLAMARALGIRPGLPAPFTGPMIVDVLLADSTTDHFKRLDAAFDRQAQRLSAHLTLRRQRWSESTPQQLLDALRKPRSRRHGMIVIAPDTPEVHQALNAIVAAGTPTVLLTSNLTDVPGAVYVGIDNYAAGRSAGRLMSQWVGQRPGAVLLVVNSLAYFAHQERAKGFIDVMTRHAPHVAIVGPVECFDDEALTQAAVASVLKHQAIAGLYDTGSGTPGIHAALSQADAQPVWLGHEASALHATLLRTGVMSLVLDQDPEGQVQASIDYLLHRQGVIDTPPQLPLTMKLVIEENL</sequence>